<dbReference type="EC" id="3.6.1.23" evidence="2"/>
<evidence type="ECO:0000259" key="6">
    <source>
        <dbReference type="Pfam" id="PF00692"/>
    </source>
</evidence>
<dbReference type="HOGENOM" id="CLU_068508_1_1_9"/>
<accession>V8BR94</accession>
<keyword evidence="3" id="KW-0378">Hydrolase</keyword>
<organism evidence="7 8">
    <name type="scientific">[Ruminococcus] lactaris CC59_002D</name>
    <dbReference type="NCBI Taxonomy" id="1073376"/>
    <lineage>
        <taxon>Bacteria</taxon>
        <taxon>Bacillati</taxon>
        <taxon>Bacillota</taxon>
        <taxon>Clostridia</taxon>
        <taxon>Lachnospirales</taxon>
        <taxon>Lachnospiraceae</taxon>
        <taxon>Mediterraneibacter</taxon>
    </lineage>
</organism>
<comment type="catalytic activity">
    <reaction evidence="5">
        <text>dUTP + H2O = dUMP + diphosphate + H(+)</text>
        <dbReference type="Rhea" id="RHEA:10248"/>
        <dbReference type="ChEBI" id="CHEBI:15377"/>
        <dbReference type="ChEBI" id="CHEBI:15378"/>
        <dbReference type="ChEBI" id="CHEBI:33019"/>
        <dbReference type="ChEBI" id="CHEBI:61555"/>
        <dbReference type="ChEBI" id="CHEBI:246422"/>
        <dbReference type="EC" id="3.6.1.23"/>
    </reaction>
</comment>
<reference evidence="7 8" key="1">
    <citation type="submission" date="2013-10" db="EMBL/GenBank/DDBJ databases">
        <title>The Genome Sequence of Ruminococcus lactaris CC59_002D.</title>
        <authorList>
            <consortium name="The Broad Institute Genomics Platform"/>
            <person name="Earl A."/>
            <person name="Allen-Vercoe E."/>
            <person name="Daigneault M."/>
            <person name="Young S.K."/>
            <person name="Zeng Q."/>
            <person name="Gargeya S."/>
            <person name="Fitzgerald M."/>
            <person name="Abouelleil A."/>
            <person name="Alvarado L."/>
            <person name="Chapman S.B."/>
            <person name="Gainer-Dewar J."/>
            <person name="Goldberg J."/>
            <person name="Griggs A."/>
            <person name="Gujja S."/>
            <person name="Hansen M."/>
            <person name="Howarth C."/>
            <person name="Imamovic A."/>
            <person name="Ireland A."/>
            <person name="Larimer J."/>
            <person name="McCowan C."/>
            <person name="Murphy C."/>
            <person name="Pearson M."/>
            <person name="Poon T.W."/>
            <person name="Priest M."/>
            <person name="Roberts A."/>
            <person name="Saif S."/>
            <person name="Shea T."/>
            <person name="Sykes S."/>
            <person name="Wortman J."/>
            <person name="Nusbaum C."/>
            <person name="Birren B."/>
        </authorList>
    </citation>
    <scope>NUCLEOTIDE SEQUENCE [LARGE SCALE GENOMIC DNA]</scope>
    <source>
        <strain evidence="7 8">CC59_002D</strain>
    </source>
</reference>
<dbReference type="NCBIfam" id="NF001862">
    <property type="entry name" value="PRK00601.1"/>
    <property type="match status" value="1"/>
</dbReference>
<dbReference type="PANTHER" id="PTHR11241">
    <property type="entry name" value="DEOXYURIDINE 5'-TRIPHOSPHATE NUCLEOTIDOHYDROLASE"/>
    <property type="match status" value="1"/>
</dbReference>
<dbReference type="Proteomes" id="UP000018683">
    <property type="component" value="Unassembled WGS sequence"/>
</dbReference>
<comment type="similarity">
    <text evidence="1">Belongs to the dUTPase family.</text>
</comment>
<dbReference type="CDD" id="cd07557">
    <property type="entry name" value="trimeric_dUTPase"/>
    <property type="match status" value="1"/>
</dbReference>
<dbReference type="SUPFAM" id="SSF51283">
    <property type="entry name" value="dUTPase-like"/>
    <property type="match status" value="1"/>
</dbReference>
<evidence type="ECO:0000313" key="8">
    <source>
        <dbReference type="Proteomes" id="UP000018683"/>
    </source>
</evidence>
<dbReference type="Pfam" id="PF00692">
    <property type="entry name" value="dUTPase"/>
    <property type="match status" value="1"/>
</dbReference>
<dbReference type="AlphaFoldDB" id="V8BR94"/>
<dbReference type="InterPro" id="IPR033704">
    <property type="entry name" value="dUTPase_trimeric"/>
</dbReference>
<proteinExistence type="inferred from homology"/>
<evidence type="ECO:0000256" key="5">
    <source>
        <dbReference type="ARBA" id="ARBA00047686"/>
    </source>
</evidence>
<dbReference type="GO" id="GO:0046081">
    <property type="term" value="P:dUTP catabolic process"/>
    <property type="evidence" value="ECO:0007669"/>
    <property type="project" value="InterPro"/>
</dbReference>
<dbReference type="PANTHER" id="PTHR11241:SF0">
    <property type="entry name" value="DEOXYURIDINE 5'-TRIPHOSPHATE NUCLEOTIDOHYDROLASE"/>
    <property type="match status" value="1"/>
</dbReference>
<evidence type="ECO:0000256" key="2">
    <source>
        <dbReference type="ARBA" id="ARBA00012379"/>
    </source>
</evidence>
<sequence length="150" mass="15927">MTTVNMNVKKLNDDSIVPTKGSEYAAGLDLYAYITKGTVDISAGATMKIGTGIAAEIPSGYFGAVFARSGLATKRGLRPSNCVGVVDSDYRGEIIVPLYNDSDKCETIRHGDRIAQLVIMPYLNTSIHEVESLSDTERGTDGFGSTGVAL</sequence>
<comment type="caution">
    <text evidence="7">The sequence shown here is derived from an EMBL/GenBank/DDBJ whole genome shotgun (WGS) entry which is preliminary data.</text>
</comment>
<dbReference type="InterPro" id="IPR036157">
    <property type="entry name" value="dUTPase-like_sf"/>
</dbReference>
<evidence type="ECO:0000256" key="1">
    <source>
        <dbReference type="ARBA" id="ARBA00006581"/>
    </source>
</evidence>
<evidence type="ECO:0000256" key="3">
    <source>
        <dbReference type="ARBA" id="ARBA00022801"/>
    </source>
</evidence>
<dbReference type="InterPro" id="IPR008181">
    <property type="entry name" value="dUTPase"/>
</dbReference>
<protein>
    <recommendedName>
        <fullName evidence="2">dUTP diphosphatase</fullName>
        <ecNumber evidence="2">3.6.1.23</ecNumber>
    </recommendedName>
</protein>
<keyword evidence="4" id="KW-0546">Nucleotide metabolism</keyword>
<gene>
    <name evidence="7" type="ORF">HMPREF1202_02439</name>
</gene>
<feature type="domain" description="dUTPase-like" evidence="6">
    <location>
        <begin position="15"/>
        <end position="147"/>
    </location>
</feature>
<dbReference type="Gene3D" id="2.70.40.10">
    <property type="match status" value="1"/>
</dbReference>
<dbReference type="PATRIC" id="fig|1073376.3.peg.2501"/>
<dbReference type="STRING" id="1073376.HMPREF1202_02439"/>
<evidence type="ECO:0000313" key="7">
    <source>
        <dbReference type="EMBL" id="ETD16981.1"/>
    </source>
</evidence>
<dbReference type="GO" id="GO:0006226">
    <property type="term" value="P:dUMP biosynthetic process"/>
    <property type="evidence" value="ECO:0007669"/>
    <property type="project" value="InterPro"/>
</dbReference>
<dbReference type="InterPro" id="IPR029054">
    <property type="entry name" value="dUTPase-like"/>
</dbReference>
<evidence type="ECO:0000256" key="4">
    <source>
        <dbReference type="ARBA" id="ARBA00023080"/>
    </source>
</evidence>
<dbReference type="NCBIfam" id="TIGR00576">
    <property type="entry name" value="dut"/>
    <property type="match status" value="1"/>
</dbReference>
<dbReference type="GO" id="GO:0000287">
    <property type="term" value="F:magnesium ion binding"/>
    <property type="evidence" value="ECO:0007669"/>
    <property type="project" value="InterPro"/>
</dbReference>
<name>V8BR94_9FIRM</name>
<dbReference type="OrthoDB" id="9809956at2"/>
<dbReference type="EMBL" id="AZJE01000034">
    <property type="protein sequence ID" value="ETD16981.1"/>
    <property type="molecule type" value="Genomic_DNA"/>
</dbReference>
<dbReference type="GO" id="GO:0004170">
    <property type="term" value="F:dUTP diphosphatase activity"/>
    <property type="evidence" value="ECO:0007669"/>
    <property type="project" value="UniProtKB-EC"/>
</dbReference>